<feature type="region of interest" description="Disordered" evidence="1">
    <location>
        <begin position="18"/>
        <end position="48"/>
    </location>
</feature>
<evidence type="ECO:0000313" key="2">
    <source>
        <dbReference type="EMBL" id="CAG8974132.1"/>
    </source>
</evidence>
<organism evidence="2 3">
    <name type="scientific">Hymenoscyphus albidus</name>
    <dbReference type="NCBI Taxonomy" id="595503"/>
    <lineage>
        <taxon>Eukaryota</taxon>
        <taxon>Fungi</taxon>
        <taxon>Dikarya</taxon>
        <taxon>Ascomycota</taxon>
        <taxon>Pezizomycotina</taxon>
        <taxon>Leotiomycetes</taxon>
        <taxon>Helotiales</taxon>
        <taxon>Helotiaceae</taxon>
        <taxon>Hymenoscyphus</taxon>
    </lineage>
</organism>
<sequence length="310" mass="36162">MYIMSNPKTMHIELRVQQASEDRNPMAISRMLNPSKDGESSREGSSRAVSDLLNGLSILPAPRAQQSTLNERDTYWRQHRIPLRAISPRSQYSSRRSSSFDYGHRNKRSPVHRYTQLRSPRQRSYHSTSPPASSSQNHAQDHHHAGSQRPPHSNKAYTQEQVDWMRFFHDDLGNAWKSLPVKFQEEFSTETRDSDQCFSSRYYRDNQVPEHNDWEPILGSDGRPRLMPAKVRQRQTPEGRALDIPYKLVEKHPERALTYSWVGRGHKEAARDILRMDALLDRGVIAESDQKSKKWRWRKLIRNLEAANLL</sequence>
<feature type="compositionally biased region" description="Low complexity" evidence="1">
    <location>
        <begin position="87"/>
        <end position="99"/>
    </location>
</feature>
<keyword evidence="3" id="KW-1185">Reference proteome</keyword>
<reference evidence="2" key="1">
    <citation type="submission" date="2021-07" db="EMBL/GenBank/DDBJ databases">
        <authorList>
            <person name="Durling M."/>
        </authorList>
    </citation>
    <scope>NUCLEOTIDE SEQUENCE</scope>
</reference>
<gene>
    <name evidence="2" type="ORF">HYALB_00002769</name>
</gene>
<name>A0A9N9Q470_9HELO</name>
<feature type="compositionally biased region" description="Low complexity" evidence="1">
    <location>
        <begin position="125"/>
        <end position="135"/>
    </location>
</feature>
<dbReference type="EMBL" id="CAJVRM010000093">
    <property type="protein sequence ID" value="CAG8974132.1"/>
    <property type="molecule type" value="Genomic_DNA"/>
</dbReference>
<dbReference type="AlphaFoldDB" id="A0A9N9Q470"/>
<proteinExistence type="predicted"/>
<feature type="region of interest" description="Disordered" evidence="1">
    <location>
        <begin position="87"/>
        <end position="155"/>
    </location>
</feature>
<evidence type="ECO:0000313" key="3">
    <source>
        <dbReference type="Proteomes" id="UP000701801"/>
    </source>
</evidence>
<accession>A0A9N9Q470</accession>
<evidence type="ECO:0000256" key="1">
    <source>
        <dbReference type="SAM" id="MobiDB-lite"/>
    </source>
</evidence>
<dbReference type="OrthoDB" id="6255506at2759"/>
<feature type="compositionally biased region" description="Basic and acidic residues" evidence="1">
    <location>
        <begin position="36"/>
        <end position="45"/>
    </location>
</feature>
<dbReference type="Proteomes" id="UP000701801">
    <property type="component" value="Unassembled WGS sequence"/>
</dbReference>
<comment type="caution">
    <text evidence="2">The sequence shown here is derived from an EMBL/GenBank/DDBJ whole genome shotgun (WGS) entry which is preliminary data.</text>
</comment>
<protein>
    <submittedName>
        <fullName evidence="2">Uncharacterized protein</fullName>
    </submittedName>
</protein>